<dbReference type="Proteomes" id="UP001596506">
    <property type="component" value="Unassembled WGS sequence"/>
</dbReference>
<evidence type="ECO:0000313" key="1">
    <source>
        <dbReference type="EMBL" id="MFC7295784.1"/>
    </source>
</evidence>
<dbReference type="EMBL" id="JBHTBD010000005">
    <property type="protein sequence ID" value="MFC7295784.1"/>
    <property type="molecule type" value="Genomic_DNA"/>
</dbReference>
<accession>A0ABW2IX18</accession>
<gene>
    <name evidence="1" type="ORF">ACFQQA_13740</name>
</gene>
<keyword evidence="2" id="KW-1185">Reference proteome</keyword>
<proteinExistence type="predicted"/>
<dbReference type="RefSeq" id="WP_100688755.1">
    <property type="nucleotide sequence ID" value="NZ_JBHTBD010000005.1"/>
</dbReference>
<reference evidence="2" key="1">
    <citation type="journal article" date="2019" name="Int. J. Syst. Evol. Microbiol.">
        <title>The Global Catalogue of Microorganisms (GCM) 10K type strain sequencing project: providing services to taxonomists for standard genome sequencing and annotation.</title>
        <authorList>
            <consortium name="The Broad Institute Genomics Platform"/>
            <consortium name="The Broad Institute Genome Sequencing Center for Infectious Disease"/>
            <person name="Wu L."/>
            <person name="Ma J."/>
        </authorList>
    </citation>
    <scope>NUCLEOTIDE SEQUENCE [LARGE SCALE GENOMIC DNA]</scope>
    <source>
        <strain evidence="2">CCUG 60559</strain>
    </source>
</reference>
<protein>
    <submittedName>
        <fullName evidence="1">Uncharacterized protein</fullName>
    </submittedName>
</protein>
<name>A0ABW2IX18_9GAMM</name>
<evidence type="ECO:0000313" key="2">
    <source>
        <dbReference type="Proteomes" id="UP001596506"/>
    </source>
</evidence>
<comment type="caution">
    <text evidence="1">The sequence shown here is derived from an EMBL/GenBank/DDBJ whole genome shotgun (WGS) entry which is preliminary data.</text>
</comment>
<organism evidence="1 2">
    <name type="scientific">Marinobacter aromaticivorans</name>
    <dbReference type="NCBI Taxonomy" id="1494078"/>
    <lineage>
        <taxon>Bacteria</taxon>
        <taxon>Pseudomonadati</taxon>
        <taxon>Pseudomonadota</taxon>
        <taxon>Gammaproteobacteria</taxon>
        <taxon>Pseudomonadales</taxon>
        <taxon>Marinobacteraceae</taxon>
        <taxon>Marinobacter</taxon>
    </lineage>
</organism>
<sequence length="157" mass="17313">MLRAAAVAGFILVLISAAVVGSLWLQGAYNEAPVADQPECDLLAGPCDWQTEAGHWQADLKILGDQGQGAEYQLSIRAPLAPERFLAVLRGESMYMGEYPVPLRQIEPGRYSAKFTAPLCTTGSRMVWRIDLQKGQQPMFKTPPLRLVFQAQDHRDG</sequence>